<dbReference type="AlphaFoldDB" id="A0A9P9AJC2"/>
<gene>
    <name evidence="1" type="ORF">B0T10DRAFT_567751</name>
</gene>
<protein>
    <submittedName>
        <fullName evidence="1">Uncharacterized protein</fullName>
    </submittedName>
</protein>
<dbReference type="Proteomes" id="UP000777438">
    <property type="component" value="Unassembled WGS sequence"/>
</dbReference>
<evidence type="ECO:0000313" key="2">
    <source>
        <dbReference type="Proteomes" id="UP000777438"/>
    </source>
</evidence>
<name>A0A9P9AJC2_9HYPO</name>
<accession>A0A9P9AJC2</accession>
<keyword evidence="2" id="KW-1185">Reference proteome</keyword>
<reference evidence="1 2" key="1">
    <citation type="journal article" date="2021" name="Nat. Commun.">
        <title>Genetic determinants of endophytism in the Arabidopsis root mycobiome.</title>
        <authorList>
            <person name="Mesny F."/>
            <person name="Miyauchi S."/>
            <person name="Thiergart T."/>
            <person name="Pickel B."/>
            <person name="Atanasova L."/>
            <person name="Karlsson M."/>
            <person name="Huettel B."/>
            <person name="Barry K.W."/>
            <person name="Haridas S."/>
            <person name="Chen C."/>
            <person name="Bauer D."/>
            <person name="Andreopoulos W."/>
            <person name="Pangilinan J."/>
            <person name="LaButti K."/>
            <person name="Riley R."/>
            <person name="Lipzen A."/>
            <person name="Clum A."/>
            <person name="Drula E."/>
            <person name="Henrissat B."/>
            <person name="Kohler A."/>
            <person name="Grigoriev I.V."/>
            <person name="Martin F.M."/>
            <person name="Hacquard S."/>
        </authorList>
    </citation>
    <scope>NUCLEOTIDE SEQUENCE [LARGE SCALE GENOMIC DNA]</scope>
    <source>
        <strain evidence="1 2">MPI-CAGE-CH-0241</strain>
    </source>
</reference>
<evidence type="ECO:0000313" key="1">
    <source>
        <dbReference type="EMBL" id="KAH6873847.1"/>
    </source>
</evidence>
<comment type="caution">
    <text evidence="1">The sequence shown here is derived from an EMBL/GenBank/DDBJ whole genome shotgun (WGS) entry which is preliminary data.</text>
</comment>
<organism evidence="1 2">
    <name type="scientific">Thelonectria olida</name>
    <dbReference type="NCBI Taxonomy" id="1576542"/>
    <lineage>
        <taxon>Eukaryota</taxon>
        <taxon>Fungi</taxon>
        <taxon>Dikarya</taxon>
        <taxon>Ascomycota</taxon>
        <taxon>Pezizomycotina</taxon>
        <taxon>Sordariomycetes</taxon>
        <taxon>Hypocreomycetidae</taxon>
        <taxon>Hypocreales</taxon>
        <taxon>Nectriaceae</taxon>
        <taxon>Thelonectria</taxon>
    </lineage>
</organism>
<dbReference type="EMBL" id="JAGPYM010000044">
    <property type="protein sequence ID" value="KAH6873847.1"/>
    <property type="molecule type" value="Genomic_DNA"/>
</dbReference>
<sequence length="100" mass="11506">MVDPALEIGPKYLINHELYFYEDFKLVEGFKKMWFGKFIINCNGKYDQAPPRNVNPADAKIPTSNYFVPKSFRCNMSPKSAFSGGTMNYSMMTHRAKEPP</sequence>
<proteinExistence type="predicted"/>
<dbReference type="OrthoDB" id="5430916at2759"/>